<protein>
    <submittedName>
        <fullName evidence="1">Uncharacterized protein</fullName>
    </submittedName>
</protein>
<name>A0A6J4UKL9_9BACT</name>
<dbReference type="AlphaFoldDB" id="A0A6J4UKL9"/>
<sequence>MICDVSDAVRIERIELRHAAACEAIGRALPAWFGIEEGLEAMRLAAERGPGLVALDAGVT</sequence>
<proteinExistence type="predicted"/>
<organism evidence="1">
    <name type="scientific">uncultured Thermomicrobiales bacterium</name>
    <dbReference type="NCBI Taxonomy" id="1645740"/>
    <lineage>
        <taxon>Bacteria</taxon>
        <taxon>Pseudomonadati</taxon>
        <taxon>Thermomicrobiota</taxon>
        <taxon>Thermomicrobia</taxon>
        <taxon>Thermomicrobiales</taxon>
        <taxon>environmental samples</taxon>
    </lineage>
</organism>
<evidence type="ECO:0000313" key="1">
    <source>
        <dbReference type="EMBL" id="CAA9553536.1"/>
    </source>
</evidence>
<gene>
    <name evidence="1" type="ORF">AVDCRST_MAG43-1258</name>
</gene>
<dbReference type="EMBL" id="CADCWI010000064">
    <property type="protein sequence ID" value="CAA9553536.1"/>
    <property type="molecule type" value="Genomic_DNA"/>
</dbReference>
<reference evidence="1" key="1">
    <citation type="submission" date="2020-02" db="EMBL/GenBank/DDBJ databases">
        <authorList>
            <person name="Meier V. D."/>
        </authorList>
    </citation>
    <scope>NUCLEOTIDE SEQUENCE</scope>
    <source>
        <strain evidence="1">AVDCRST_MAG43</strain>
    </source>
</reference>
<accession>A0A6J4UKL9</accession>